<dbReference type="Proteomes" id="UP000217790">
    <property type="component" value="Unassembled WGS sequence"/>
</dbReference>
<evidence type="ECO:0000313" key="1">
    <source>
        <dbReference type="EMBL" id="PBK91009.1"/>
    </source>
</evidence>
<gene>
    <name evidence="1" type="ORF">ARMGADRAFT_285184</name>
</gene>
<dbReference type="EMBL" id="KZ293663">
    <property type="protein sequence ID" value="PBK91009.1"/>
    <property type="molecule type" value="Genomic_DNA"/>
</dbReference>
<protein>
    <submittedName>
        <fullName evidence="1">Uncharacterized protein</fullName>
    </submittedName>
</protein>
<dbReference type="AlphaFoldDB" id="A0A2H3D703"/>
<sequence>MRKSGSESRLKLKMTRFVLQSPLMNDSWHGGCGHVSVLVLHIRHISPKSRQWHELLKIVHFSGYRELQHP</sequence>
<reference evidence="2" key="1">
    <citation type="journal article" date="2017" name="Nat. Ecol. Evol.">
        <title>Genome expansion and lineage-specific genetic innovations in the forest pathogenic fungi Armillaria.</title>
        <authorList>
            <person name="Sipos G."/>
            <person name="Prasanna A.N."/>
            <person name="Walter M.C."/>
            <person name="O'Connor E."/>
            <person name="Balint B."/>
            <person name="Krizsan K."/>
            <person name="Kiss B."/>
            <person name="Hess J."/>
            <person name="Varga T."/>
            <person name="Slot J."/>
            <person name="Riley R."/>
            <person name="Boka B."/>
            <person name="Rigling D."/>
            <person name="Barry K."/>
            <person name="Lee J."/>
            <person name="Mihaltcheva S."/>
            <person name="LaButti K."/>
            <person name="Lipzen A."/>
            <person name="Waldron R."/>
            <person name="Moloney N.M."/>
            <person name="Sperisen C."/>
            <person name="Kredics L."/>
            <person name="Vagvoelgyi C."/>
            <person name="Patrignani A."/>
            <person name="Fitzpatrick D."/>
            <person name="Nagy I."/>
            <person name="Doyle S."/>
            <person name="Anderson J.B."/>
            <person name="Grigoriev I.V."/>
            <person name="Gueldener U."/>
            <person name="Muensterkoetter M."/>
            <person name="Nagy L.G."/>
        </authorList>
    </citation>
    <scope>NUCLEOTIDE SEQUENCE [LARGE SCALE GENOMIC DNA]</scope>
    <source>
        <strain evidence="2">Ar21-2</strain>
    </source>
</reference>
<keyword evidence="2" id="KW-1185">Reference proteome</keyword>
<dbReference type="OrthoDB" id="10622435at2759"/>
<proteinExistence type="predicted"/>
<organism evidence="1 2">
    <name type="scientific">Armillaria gallica</name>
    <name type="common">Bulbous honey fungus</name>
    <name type="synonym">Armillaria bulbosa</name>
    <dbReference type="NCBI Taxonomy" id="47427"/>
    <lineage>
        <taxon>Eukaryota</taxon>
        <taxon>Fungi</taxon>
        <taxon>Dikarya</taxon>
        <taxon>Basidiomycota</taxon>
        <taxon>Agaricomycotina</taxon>
        <taxon>Agaricomycetes</taxon>
        <taxon>Agaricomycetidae</taxon>
        <taxon>Agaricales</taxon>
        <taxon>Marasmiineae</taxon>
        <taxon>Physalacriaceae</taxon>
        <taxon>Armillaria</taxon>
    </lineage>
</organism>
<name>A0A2H3D703_ARMGA</name>
<dbReference type="InParanoid" id="A0A2H3D703"/>
<accession>A0A2H3D703</accession>
<evidence type="ECO:0000313" key="2">
    <source>
        <dbReference type="Proteomes" id="UP000217790"/>
    </source>
</evidence>